<evidence type="ECO:0000259" key="7">
    <source>
        <dbReference type="PROSITE" id="PS50923"/>
    </source>
</evidence>
<dbReference type="Proteomes" id="UP000694680">
    <property type="component" value="Chromosome 5"/>
</dbReference>
<evidence type="ECO:0000313" key="8">
    <source>
        <dbReference type="Ensembl" id="ENSGWIP00000045067.1"/>
    </source>
</evidence>
<dbReference type="InterPro" id="IPR051277">
    <property type="entry name" value="SEZ6_CSMD_C4BPB_Regulators"/>
</dbReference>
<dbReference type="PANTHER" id="PTHR45656">
    <property type="entry name" value="PROTEIN CBR-CLEC-78"/>
    <property type="match status" value="1"/>
</dbReference>
<evidence type="ECO:0000313" key="9">
    <source>
        <dbReference type="Proteomes" id="UP000694680"/>
    </source>
</evidence>
<feature type="domain" description="Sushi" evidence="7">
    <location>
        <begin position="179"/>
        <end position="239"/>
    </location>
</feature>
<dbReference type="Ensembl" id="ENSGWIT00000048825.1">
    <property type="protein sequence ID" value="ENSGWIP00000045067.1"/>
    <property type="gene ID" value="ENSGWIG00000022350.1"/>
</dbReference>
<sequence length="379" mass="41133">MSLDLSGDGHYGRLRLAVSHSGTAWKAAMDVSQETCGARTRSMPSFFFLLTLWVLKASADCPKPQGLENIVLTYEALLMNDFPEGTIVILECANGYLLESGSGVITCTDDNWTHPDLQCKKKDCGPPRPQPHMSFNISAGTLFGDIIRVTCDKGYQISGSSYKQCYSTGWSGRSKCEIITCEKPPEVTNGRRSWDAHDDPKYGEEILYSCDVGHTLVGPDRIMCNEDGEYNSPPPLCSGVTTEDRITAPTSPVKEASNSAELSATATAYRDKYVTATTAPAFPPSGREVGKDILRPQSNSTSPSLEPTAPPSFQEKPTVDVKNNTNTDYTAVILSVIGVALVACIVVLFIHKYHLRRKGTVPMNGAAPISRRESGNHEG</sequence>
<feature type="domain" description="Sushi" evidence="7">
    <location>
        <begin position="122"/>
        <end position="178"/>
    </location>
</feature>
<feature type="transmembrane region" description="Helical" evidence="6">
    <location>
        <begin position="329"/>
        <end position="350"/>
    </location>
</feature>
<organism evidence="8 9">
    <name type="scientific">Gouania willdenowi</name>
    <name type="common">Blunt-snouted clingfish</name>
    <name type="synonym">Lepadogaster willdenowi</name>
    <dbReference type="NCBI Taxonomy" id="441366"/>
    <lineage>
        <taxon>Eukaryota</taxon>
        <taxon>Metazoa</taxon>
        <taxon>Chordata</taxon>
        <taxon>Craniata</taxon>
        <taxon>Vertebrata</taxon>
        <taxon>Euteleostomi</taxon>
        <taxon>Actinopterygii</taxon>
        <taxon>Neopterygii</taxon>
        <taxon>Teleostei</taxon>
        <taxon>Neoteleostei</taxon>
        <taxon>Acanthomorphata</taxon>
        <taxon>Ovalentaria</taxon>
        <taxon>Blenniimorphae</taxon>
        <taxon>Blenniiformes</taxon>
        <taxon>Gobiesocoidei</taxon>
        <taxon>Gobiesocidae</taxon>
        <taxon>Gobiesocinae</taxon>
        <taxon>Gouania</taxon>
    </lineage>
</organism>
<dbReference type="Gene3D" id="2.10.70.10">
    <property type="entry name" value="Complement Module, domain 1"/>
    <property type="match status" value="3"/>
</dbReference>
<dbReference type="InterPro" id="IPR035976">
    <property type="entry name" value="Sushi/SCR/CCP_sf"/>
</dbReference>
<dbReference type="CDD" id="cd00033">
    <property type="entry name" value="CCP"/>
    <property type="match status" value="2"/>
</dbReference>
<dbReference type="PANTHER" id="PTHR45656:SF4">
    <property type="entry name" value="PROTEIN CBR-CLEC-78"/>
    <property type="match status" value="1"/>
</dbReference>
<feature type="region of interest" description="Disordered" evidence="5">
    <location>
        <begin position="278"/>
        <end position="322"/>
    </location>
</feature>
<feature type="compositionally biased region" description="Polar residues" evidence="5">
    <location>
        <begin position="296"/>
        <end position="305"/>
    </location>
</feature>
<keyword evidence="1" id="KW-0732">Signal</keyword>
<reference evidence="8" key="1">
    <citation type="submission" date="2020-06" db="EMBL/GenBank/DDBJ databases">
        <authorList>
            <consortium name="Wellcome Sanger Institute Data Sharing"/>
        </authorList>
    </citation>
    <scope>NUCLEOTIDE SEQUENCE [LARGE SCALE GENOMIC DNA]</scope>
</reference>
<proteinExistence type="predicted"/>
<keyword evidence="3 4" id="KW-1015">Disulfide bond</keyword>
<gene>
    <name evidence="8" type="primary">im:7151449</name>
</gene>
<comment type="caution">
    <text evidence="4">Lacks conserved residue(s) required for the propagation of feature annotation.</text>
</comment>
<reference evidence="8" key="2">
    <citation type="submission" date="2025-08" db="UniProtKB">
        <authorList>
            <consortium name="Ensembl"/>
        </authorList>
    </citation>
    <scope>IDENTIFICATION</scope>
</reference>
<evidence type="ECO:0000256" key="6">
    <source>
        <dbReference type="SAM" id="Phobius"/>
    </source>
</evidence>
<evidence type="ECO:0000256" key="4">
    <source>
        <dbReference type="PROSITE-ProRule" id="PRU00302"/>
    </source>
</evidence>
<dbReference type="Pfam" id="PF00084">
    <property type="entry name" value="Sushi"/>
    <property type="match status" value="3"/>
</dbReference>
<name>A0A8C5HI27_GOUWI</name>
<feature type="disulfide bond" evidence="4">
    <location>
        <begin position="181"/>
        <end position="224"/>
    </location>
</feature>
<dbReference type="InterPro" id="IPR000436">
    <property type="entry name" value="Sushi_SCR_CCP_dom"/>
</dbReference>
<evidence type="ECO:0000256" key="1">
    <source>
        <dbReference type="ARBA" id="ARBA00022729"/>
    </source>
</evidence>
<keyword evidence="2" id="KW-0677">Repeat</keyword>
<evidence type="ECO:0000256" key="5">
    <source>
        <dbReference type="SAM" id="MobiDB-lite"/>
    </source>
</evidence>
<evidence type="ECO:0000256" key="3">
    <source>
        <dbReference type="ARBA" id="ARBA00023157"/>
    </source>
</evidence>
<evidence type="ECO:0000256" key="2">
    <source>
        <dbReference type="ARBA" id="ARBA00022737"/>
    </source>
</evidence>
<dbReference type="SUPFAM" id="SSF57535">
    <property type="entry name" value="Complement control module/SCR domain"/>
    <property type="match status" value="3"/>
</dbReference>
<accession>A0A8C5HI27</accession>
<feature type="disulfide bond" evidence="4">
    <location>
        <begin position="92"/>
        <end position="119"/>
    </location>
</feature>
<keyword evidence="4" id="KW-0768">Sushi</keyword>
<dbReference type="PROSITE" id="PS50923">
    <property type="entry name" value="SUSHI"/>
    <property type="match status" value="3"/>
</dbReference>
<keyword evidence="6" id="KW-0812">Transmembrane</keyword>
<dbReference type="SMART" id="SM00032">
    <property type="entry name" value="CCP"/>
    <property type="match status" value="3"/>
</dbReference>
<dbReference type="AlphaFoldDB" id="A0A8C5HI27"/>
<feature type="disulfide bond" evidence="4">
    <location>
        <begin position="210"/>
        <end position="237"/>
    </location>
</feature>
<protein>
    <submittedName>
        <fullName evidence="8">Complement receptor type 2-like</fullName>
    </submittedName>
</protein>
<keyword evidence="6" id="KW-1133">Transmembrane helix</keyword>
<keyword evidence="6" id="KW-0472">Membrane</keyword>
<feature type="domain" description="Sushi" evidence="7">
    <location>
        <begin position="59"/>
        <end position="121"/>
    </location>
</feature>
<keyword evidence="9" id="KW-1185">Reference proteome</keyword>
<reference evidence="8" key="3">
    <citation type="submission" date="2025-09" db="UniProtKB">
        <authorList>
            <consortium name="Ensembl"/>
        </authorList>
    </citation>
    <scope>IDENTIFICATION</scope>
</reference>